<proteinExistence type="predicted"/>
<keyword evidence="3" id="KW-1185">Reference proteome</keyword>
<evidence type="ECO:0000313" key="3">
    <source>
        <dbReference type="Proteomes" id="UP000305881"/>
    </source>
</evidence>
<dbReference type="KEGG" id="mbur:EQU24_17745"/>
<dbReference type="PANTHER" id="PTHR43685">
    <property type="entry name" value="GLYCOSYLTRANSFERASE"/>
    <property type="match status" value="1"/>
</dbReference>
<dbReference type="InterPro" id="IPR050834">
    <property type="entry name" value="Glycosyltransf_2"/>
</dbReference>
<evidence type="ECO:0000259" key="1">
    <source>
        <dbReference type="Pfam" id="PF00535"/>
    </source>
</evidence>
<dbReference type="Gene3D" id="3.90.550.10">
    <property type="entry name" value="Spore Coat Polysaccharide Biosynthesis Protein SpsA, Chain A"/>
    <property type="match status" value="1"/>
</dbReference>
<name>A0A4P9UR03_METBY</name>
<dbReference type="RefSeq" id="WP_017842284.1">
    <property type="nucleotide sequence ID" value="NZ_CP035467.1"/>
</dbReference>
<organism evidence="2 3">
    <name type="scientific">Methylotuvimicrobium buryatense</name>
    <name type="common">Methylomicrobium buryatense</name>
    <dbReference type="NCBI Taxonomy" id="95641"/>
    <lineage>
        <taxon>Bacteria</taxon>
        <taxon>Pseudomonadati</taxon>
        <taxon>Pseudomonadota</taxon>
        <taxon>Gammaproteobacteria</taxon>
        <taxon>Methylococcales</taxon>
        <taxon>Methylococcaceae</taxon>
        <taxon>Methylotuvimicrobium</taxon>
    </lineage>
</organism>
<dbReference type="SUPFAM" id="SSF53448">
    <property type="entry name" value="Nucleotide-diphospho-sugar transferases"/>
    <property type="match status" value="1"/>
</dbReference>
<evidence type="ECO:0000313" key="2">
    <source>
        <dbReference type="EMBL" id="QCW83878.1"/>
    </source>
</evidence>
<dbReference type="Pfam" id="PF00535">
    <property type="entry name" value="Glycos_transf_2"/>
    <property type="match status" value="1"/>
</dbReference>
<dbReference type="STRING" id="675511.GCA_000341735_03903"/>
<reference evidence="3" key="1">
    <citation type="journal article" date="2019" name="J. Bacteriol.">
        <title>A Mutagenic Screen Identifies a TonB-Dependent Receptor Required for the Lanthanide Metal Switch in the Type I Methanotroph 'Methylotuvimicrobium buryatense' 5GB1C.</title>
        <authorList>
            <person name="Groom J.D."/>
            <person name="Ford S.M."/>
            <person name="Pesesky M.W."/>
            <person name="Lidstrom M.E."/>
        </authorList>
    </citation>
    <scope>NUCLEOTIDE SEQUENCE [LARGE SCALE GENOMIC DNA]</scope>
    <source>
        <strain evidence="3">5GB1C</strain>
    </source>
</reference>
<dbReference type="PANTHER" id="PTHR43685:SF2">
    <property type="entry name" value="GLYCOSYLTRANSFERASE 2-LIKE DOMAIN-CONTAINING PROTEIN"/>
    <property type="match status" value="1"/>
</dbReference>
<dbReference type="AlphaFoldDB" id="A0A4P9UR03"/>
<dbReference type="InterPro" id="IPR029044">
    <property type="entry name" value="Nucleotide-diphossugar_trans"/>
</dbReference>
<dbReference type="EMBL" id="CP035467">
    <property type="protein sequence ID" value="QCW83878.1"/>
    <property type="molecule type" value="Genomic_DNA"/>
</dbReference>
<dbReference type="Proteomes" id="UP000305881">
    <property type="component" value="Chromosome"/>
</dbReference>
<sequence length="346" mass="38768">MILPQVSICIPNYNKSRYLRACLISALAQTWPRIEVILVDDASTDDSLAVAAEFGDHIRLLCLDTNQGQPTATNRAIAEARGEFVVILHSDDQLLPDFAACLVPILQAYPEAGMAVGERLETDESGEPWSITPFYNVDCVIPGERQAKVFLFMSFLPCQVLVRRSVLEQIGGVDLRHIVNLDGLLWFKCALAGDVAYLRAPVGIYRVHGESTTAQCNRGIGHMMEYHSTLTEMFRQGRGRPYLEQFFDAAVKRVGQLTLRYCHHVFREENYALARRFLALATVFDPDIRITHTWRTMNYCAESTEHDPGALYRALLPTLSPGARTFSYDPPEGFRTLAAIDDGRPA</sequence>
<accession>A0A4P9UR03</accession>
<dbReference type="OrthoDB" id="9805612at2"/>
<feature type="domain" description="Glycosyltransferase 2-like" evidence="1">
    <location>
        <begin position="7"/>
        <end position="170"/>
    </location>
</feature>
<dbReference type="GO" id="GO:0016740">
    <property type="term" value="F:transferase activity"/>
    <property type="evidence" value="ECO:0007669"/>
    <property type="project" value="UniProtKB-KW"/>
</dbReference>
<protein>
    <submittedName>
        <fullName evidence="2">Glycosyltransferase</fullName>
    </submittedName>
</protein>
<gene>
    <name evidence="2" type="ORF">EQU24_17745</name>
</gene>
<dbReference type="InterPro" id="IPR001173">
    <property type="entry name" value="Glyco_trans_2-like"/>
</dbReference>